<protein>
    <recommendedName>
        <fullName evidence="3">Ig-like domain-containing protein</fullName>
    </recommendedName>
</protein>
<dbReference type="STRING" id="48709.A0A1D2N4M1"/>
<sequence length="92" mass="10666">MIFLYSIFPAGSGALKDVKIEVPRYVRRGEDVQLKCNYKLEPDQQLYAVNWYKGTQEYYRYVPKEAPPQKAFHGPGVLVDVSIYNVKNITSY</sequence>
<evidence type="ECO:0000313" key="2">
    <source>
        <dbReference type="Proteomes" id="UP000094527"/>
    </source>
</evidence>
<dbReference type="PANTHER" id="PTHR21261:SF15">
    <property type="entry name" value="BEATEN PATH IIIA, ISOFORM D-RELATED"/>
    <property type="match status" value="1"/>
</dbReference>
<keyword evidence="2" id="KW-1185">Reference proteome</keyword>
<dbReference type="AlphaFoldDB" id="A0A1D2N4M1"/>
<name>A0A1D2N4M1_ORCCI</name>
<dbReference type="Proteomes" id="UP000094527">
    <property type="component" value="Unassembled WGS sequence"/>
</dbReference>
<proteinExistence type="predicted"/>
<dbReference type="EMBL" id="LJIJ01000228">
    <property type="protein sequence ID" value="ODN00171.1"/>
    <property type="molecule type" value="Genomic_DNA"/>
</dbReference>
<dbReference type="Gene3D" id="2.60.40.10">
    <property type="entry name" value="Immunoglobulins"/>
    <property type="match status" value="1"/>
</dbReference>
<accession>A0A1D2N4M1</accession>
<dbReference type="OrthoDB" id="6343941at2759"/>
<dbReference type="PANTHER" id="PTHR21261">
    <property type="entry name" value="BEAT PROTEIN"/>
    <property type="match status" value="1"/>
</dbReference>
<dbReference type="InterPro" id="IPR013783">
    <property type="entry name" value="Ig-like_fold"/>
</dbReference>
<comment type="caution">
    <text evidence="1">The sequence shown here is derived from an EMBL/GenBank/DDBJ whole genome shotgun (WGS) entry which is preliminary data.</text>
</comment>
<evidence type="ECO:0008006" key="3">
    <source>
        <dbReference type="Google" id="ProtNLM"/>
    </source>
</evidence>
<reference evidence="1 2" key="1">
    <citation type="journal article" date="2016" name="Genome Biol. Evol.">
        <title>Gene Family Evolution Reflects Adaptation to Soil Environmental Stressors in the Genome of the Collembolan Orchesella cincta.</title>
        <authorList>
            <person name="Faddeeva-Vakhrusheva A."/>
            <person name="Derks M.F."/>
            <person name="Anvar S.Y."/>
            <person name="Agamennone V."/>
            <person name="Suring W."/>
            <person name="Smit S."/>
            <person name="van Straalen N.M."/>
            <person name="Roelofs D."/>
        </authorList>
    </citation>
    <scope>NUCLEOTIDE SEQUENCE [LARGE SCALE GENOMIC DNA]</scope>
    <source>
        <tissue evidence="1">Mixed pool</tissue>
    </source>
</reference>
<gene>
    <name evidence="1" type="ORF">Ocin01_06501</name>
</gene>
<dbReference type="OMA" id="HRIENPH"/>
<organism evidence="1 2">
    <name type="scientific">Orchesella cincta</name>
    <name type="common">Springtail</name>
    <name type="synonym">Podura cincta</name>
    <dbReference type="NCBI Taxonomy" id="48709"/>
    <lineage>
        <taxon>Eukaryota</taxon>
        <taxon>Metazoa</taxon>
        <taxon>Ecdysozoa</taxon>
        <taxon>Arthropoda</taxon>
        <taxon>Hexapoda</taxon>
        <taxon>Collembola</taxon>
        <taxon>Entomobryomorpha</taxon>
        <taxon>Entomobryoidea</taxon>
        <taxon>Orchesellidae</taxon>
        <taxon>Orchesellinae</taxon>
        <taxon>Orchesella</taxon>
    </lineage>
</organism>
<evidence type="ECO:0000313" key="1">
    <source>
        <dbReference type="EMBL" id="ODN00171.1"/>
    </source>
</evidence>